<keyword evidence="2" id="KW-1185">Reference proteome</keyword>
<accession>A0A142KAW9</accession>
<dbReference type="KEGG" id="vg:29123275"/>
<dbReference type="RefSeq" id="YP_009304268.1">
    <property type="nucleotide sequence ID" value="NC_031267.1"/>
</dbReference>
<reference evidence="2" key="1">
    <citation type="submission" date="2016-03" db="EMBL/GenBank/DDBJ databases">
        <authorList>
            <person name="Ploux O."/>
        </authorList>
    </citation>
    <scope>NUCLEOTIDE SEQUENCE [LARGE SCALE GENOMIC DNA]</scope>
</reference>
<name>A0A142KAW9_9CAUD</name>
<dbReference type="Proteomes" id="UP000201844">
    <property type="component" value="Segment"/>
</dbReference>
<gene>
    <name evidence="1" type="primary">9</name>
    <name evidence="1" type="ORF">SEA_LUCKY10_9</name>
</gene>
<evidence type="ECO:0000313" key="1">
    <source>
        <dbReference type="EMBL" id="AMS03252.1"/>
    </source>
</evidence>
<dbReference type="OrthoDB" id="13836at10239"/>
<protein>
    <submittedName>
        <fullName evidence="1">Head-to-tail connector protein</fullName>
    </submittedName>
</protein>
<dbReference type="EMBL" id="KU963256">
    <property type="protein sequence ID" value="AMS03252.1"/>
    <property type="molecule type" value="Genomic_DNA"/>
</dbReference>
<evidence type="ECO:0000313" key="2">
    <source>
        <dbReference type="Proteomes" id="UP000201844"/>
    </source>
</evidence>
<sequence>MIPALFDVGHQQFDGDGVDEYGNAEEGWAAPVAKKFVTYNQPMSSEPKLVGHNRDVVDLEMIVLPDFGPVKPQDRMVIDGTTYDVIGRPEDYTKNPFRNDFGCLVINLRVVES</sequence>
<proteinExistence type="predicted"/>
<organism evidence="1 2">
    <name type="scientific">Gordonia phage Lucky10</name>
    <dbReference type="NCBI Taxonomy" id="1821557"/>
    <lineage>
        <taxon>Viruses</taxon>
        <taxon>Duplodnaviria</taxon>
        <taxon>Heunggongvirae</taxon>
        <taxon>Uroviricota</taxon>
        <taxon>Caudoviricetes</taxon>
        <taxon>Luckytenvirus</taxon>
        <taxon>Luckytenvirus lucky10</taxon>
    </lineage>
</organism>
<dbReference type="GeneID" id="29123275"/>